<dbReference type="Proteomes" id="UP000245995">
    <property type="component" value="Chromosome CITRO92"/>
</dbReference>
<protein>
    <recommendedName>
        <fullName evidence="3">Phage protein</fullName>
    </recommendedName>
</protein>
<evidence type="ECO:0000313" key="1">
    <source>
        <dbReference type="EMBL" id="SBA31082.1"/>
    </source>
</evidence>
<evidence type="ECO:0008006" key="3">
    <source>
        <dbReference type="Google" id="ProtNLM"/>
    </source>
</evidence>
<reference evidence="1 2" key="1">
    <citation type="submission" date="2016-04" db="EMBL/GenBank/DDBJ databases">
        <authorList>
            <person name="Regsiter A."/>
            <person name="William W."/>
        </authorList>
    </citation>
    <scope>NUCLEOTIDE SEQUENCE [LARGE SCALE GENOMIC DNA]</scope>
    <source>
        <strain evidence="1 2">92</strain>
    </source>
</reference>
<sequence>MSNIDKQALTKVYVTKYALTEGPFSIDAEILYEGLMAVYSVNGYLNHVHGKDFWLTEQEALADCERRRQAKIKSLEKQKSKLEKMTFAIKEVLS</sequence>
<gene>
    <name evidence="1" type="ORF">CITRO92_4604</name>
</gene>
<accession>A0AAX2BQ08</accession>
<dbReference type="AlphaFoldDB" id="A0AAX2BQ08"/>
<evidence type="ECO:0000313" key="2">
    <source>
        <dbReference type="Proteomes" id="UP000245995"/>
    </source>
</evidence>
<dbReference type="EMBL" id="LT556085">
    <property type="protein sequence ID" value="SBA31082.1"/>
    <property type="molecule type" value="Genomic_DNA"/>
</dbReference>
<name>A0AAX2BQ08_CITAM</name>
<dbReference type="RefSeq" id="WP_109740487.1">
    <property type="nucleotide sequence ID" value="NZ_LT556085.1"/>
</dbReference>
<organism evidence="1 2">
    <name type="scientific">Citrobacter amalonaticus</name>
    <dbReference type="NCBI Taxonomy" id="35703"/>
    <lineage>
        <taxon>Bacteria</taxon>
        <taxon>Pseudomonadati</taxon>
        <taxon>Pseudomonadota</taxon>
        <taxon>Gammaproteobacteria</taxon>
        <taxon>Enterobacterales</taxon>
        <taxon>Enterobacteriaceae</taxon>
        <taxon>Citrobacter</taxon>
    </lineage>
</organism>
<proteinExistence type="predicted"/>